<dbReference type="RefSeq" id="WP_127061030.1">
    <property type="nucleotide sequence ID" value="NZ_RZHF01000008.1"/>
</dbReference>
<keyword evidence="1" id="KW-0812">Transmembrane</keyword>
<dbReference type="AlphaFoldDB" id="A0A3S0WLY8"/>
<name>A0A3S0WLY8_9GAMM</name>
<reference evidence="2 3" key="1">
    <citation type="submission" date="2018-12" db="EMBL/GenBank/DDBJ databases">
        <title>three novel Halomonas strain isolated from plants.</title>
        <authorList>
            <person name="Sun C."/>
        </authorList>
    </citation>
    <scope>NUCLEOTIDE SEQUENCE [LARGE SCALE GENOMIC DNA]</scope>
    <source>
        <strain evidence="2 3">JCM 18142</strain>
    </source>
</reference>
<feature type="transmembrane region" description="Helical" evidence="1">
    <location>
        <begin position="12"/>
        <end position="31"/>
    </location>
</feature>
<organism evidence="2 3">
    <name type="scientific">Vreelandella nanhaiensis</name>
    <dbReference type="NCBI Taxonomy" id="1258546"/>
    <lineage>
        <taxon>Bacteria</taxon>
        <taxon>Pseudomonadati</taxon>
        <taxon>Pseudomonadota</taxon>
        <taxon>Gammaproteobacteria</taxon>
        <taxon>Oceanospirillales</taxon>
        <taxon>Halomonadaceae</taxon>
        <taxon>Vreelandella</taxon>
    </lineage>
</organism>
<feature type="transmembrane region" description="Helical" evidence="1">
    <location>
        <begin position="51"/>
        <end position="71"/>
    </location>
</feature>
<sequence length="129" mass="14453">MLNRKLNVLNFSMGLAIFLGVIGEIMIFLGIKDEGSIDFSAPFATGQAKTGFVGISLIFCSMIISIGTLRYKALETTKRRSDTEQSIKVKNGDIEIEWKGNLVHWNDSHHVRKLLDEIMSSVVKNNNKH</sequence>
<dbReference type="EMBL" id="RZHF01000008">
    <property type="protein sequence ID" value="RUR32665.1"/>
    <property type="molecule type" value="Genomic_DNA"/>
</dbReference>
<evidence type="ECO:0000313" key="2">
    <source>
        <dbReference type="EMBL" id="RUR32665.1"/>
    </source>
</evidence>
<protein>
    <submittedName>
        <fullName evidence="2">Uncharacterized protein</fullName>
    </submittedName>
</protein>
<dbReference type="Proteomes" id="UP000287023">
    <property type="component" value="Unassembled WGS sequence"/>
</dbReference>
<keyword evidence="1" id="KW-1133">Transmembrane helix</keyword>
<evidence type="ECO:0000256" key="1">
    <source>
        <dbReference type="SAM" id="Phobius"/>
    </source>
</evidence>
<evidence type="ECO:0000313" key="3">
    <source>
        <dbReference type="Proteomes" id="UP000287023"/>
    </source>
</evidence>
<gene>
    <name evidence="2" type="ORF">ELY38_07565</name>
</gene>
<keyword evidence="3" id="KW-1185">Reference proteome</keyword>
<proteinExistence type="predicted"/>
<accession>A0A3S0WLY8</accession>
<keyword evidence="1" id="KW-0472">Membrane</keyword>
<comment type="caution">
    <text evidence="2">The sequence shown here is derived from an EMBL/GenBank/DDBJ whole genome shotgun (WGS) entry which is preliminary data.</text>
</comment>